<comment type="caution">
    <text evidence="1">The sequence shown here is derived from an EMBL/GenBank/DDBJ whole genome shotgun (WGS) entry which is preliminary data.</text>
</comment>
<dbReference type="InterPro" id="IPR032710">
    <property type="entry name" value="NTF2-like_dom_sf"/>
</dbReference>
<dbReference type="OrthoDB" id="9812089at2"/>
<dbReference type="InterPro" id="IPR009959">
    <property type="entry name" value="Cyclase_SnoaL-like"/>
</dbReference>
<dbReference type="SUPFAM" id="SSF54427">
    <property type="entry name" value="NTF2-like"/>
    <property type="match status" value="1"/>
</dbReference>
<dbReference type="Pfam" id="PF07366">
    <property type="entry name" value="SnoaL"/>
    <property type="match status" value="1"/>
</dbReference>
<keyword evidence="1" id="KW-0808">Transferase</keyword>
<evidence type="ECO:0000313" key="2">
    <source>
        <dbReference type="Proteomes" id="UP000001601"/>
    </source>
</evidence>
<dbReference type="RefSeq" id="WP_009780086.1">
    <property type="nucleotide sequence ID" value="NZ_CH672395.1"/>
</dbReference>
<keyword evidence="1" id="KW-0418">Kinase</keyword>
<dbReference type="EMBL" id="AANC01000007">
    <property type="protein sequence ID" value="EAQ48583.1"/>
    <property type="molecule type" value="Genomic_DNA"/>
</dbReference>
<proteinExistence type="predicted"/>
<evidence type="ECO:0000313" key="1">
    <source>
        <dbReference type="EMBL" id="EAQ48583.1"/>
    </source>
</evidence>
<keyword evidence="1" id="KW-0670">Pyruvate</keyword>
<dbReference type="STRING" id="398720.MED217_08550"/>
<dbReference type="GO" id="GO:0030638">
    <property type="term" value="P:polyketide metabolic process"/>
    <property type="evidence" value="ECO:0007669"/>
    <property type="project" value="InterPro"/>
</dbReference>
<protein>
    <submittedName>
        <fullName evidence="1">Possible pyruvate kinase</fullName>
    </submittedName>
</protein>
<accession>A3XPE4</accession>
<organism evidence="1 2">
    <name type="scientific">Leeuwenhoekiella blandensis (strain CECT 7118 / CCUG 51940 / KCTC 22103 / MED217)</name>
    <name type="common">Flavobacterium sp. (strain MED217)</name>
    <dbReference type="NCBI Taxonomy" id="398720"/>
    <lineage>
        <taxon>Bacteria</taxon>
        <taxon>Pseudomonadati</taxon>
        <taxon>Bacteroidota</taxon>
        <taxon>Flavobacteriia</taxon>
        <taxon>Flavobacteriales</taxon>
        <taxon>Flavobacteriaceae</taxon>
        <taxon>Leeuwenhoekiella</taxon>
    </lineage>
</organism>
<name>A3XPE4_LEEBM</name>
<keyword evidence="2" id="KW-1185">Reference proteome</keyword>
<dbReference type="GO" id="GO:0016301">
    <property type="term" value="F:kinase activity"/>
    <property type="evidence" value="ECO:0007669"/>
    <property type="project" value="UniProtKB-KW"/>
</dbReference>
<dbReference type="AlphaFoldDB" id="A3XPE4"/>
<gene>
    <name evidence="1" type="ORF">MED217_08550</name>
</gene>
<dbReference type="Proteomes" id="UP000001601">
    <property type="component" value="Unassembled WGS sequence"/>
</dbReference>
<sequence length="121" mass="13745">MANLKLISAAFLKEVAFGNIDKAFSKYVSENFIHHNQYFEGSRDALIQAMKEDHQANPNTGFEVKKIYADGDTVITHSLVTKKTMQIVVVHISKFQNNKVIEMWDIGQEVEKNSPNELGLF</sequence>
<dbReference type="eggNOG" id="COG4922">
    <property type="taxonomic scope" value="Bacteria"/>
</dbReference>
<dbReference type="Gene3D" id="3.10.450.50">
    <property type="match status" value="1"/>
</dbReference>
<reference evidence="1 2" key="1">
    <citation type="journal article" date="2007" name="Nature">
        <title>Light stimulates growth of proteorhodopsin-containing marine Flavobacteria.</title>
        <authorList>
            <person name="Gomez-Consarnau L."/>
            <person name="Gonzalez J.M."/>
            <person name="Coll-Llado M."/>
            <person name="Gourdon P."/>
            <person name="Pascher T."/>
            <person name="Neutze R."/>
            <person name="Pedros-Alio C."/>
            <person name="Pinhassi J."/>
        </authorList>
    </citation>
    <scope>NUCLEOTIDE SEQUENCE [LARGE SCALE GENOMIC DNA]</scope>
    <source>
        <strain evidence="1 2">MED217</strain>
    </source>
</reference>
<dbReference type="HOGENOM" id="CLU_100997_2_1_10"/>